<comment type="caution">
    <text evidence="1">The sequence shown here is derived from an EMBL/GenBank/DDBJ whole genome shotgun (WGS) entry which is preliminary data.</text>
</comment>
<gene>
    <name evidence="1" type="ORF">BACCAP_02941</name>
</gene>
<reference evidence="1 2" key="1">
    <citation type="submission" date="2007-04" db="EMBL/GenBank/DDBJ databases">
        <authorList>
            <person name="Fulton L."/>
            <person name="Clifton S."/>
            <person name="Fulton B."/>
            <person name="Xu J."/>
            <person name="Minx P."/>
            <person name="Pepin K.H."/>
            <person name="Johnson M."/>
            <person name="Thiruvilangam P."/>
            <person name="Bhonagiri V."/>
            <person name="Nash W.E."/>
            <person name="Mardis E.R."/>
            <person name="Wilson R.K."/>
        </authorList>
    </citation>
    <scope>NUCLEOTIDE SEQUENCE [LARGE SCALE GENOMIC DNA]</scope>
    <source>
        <strain evidence="1 2">ATCC 29799</strain>
    </source>
</reference>
<dbReference type="AlphaFoldDB" id="A6NXJ4"/>
<name>A6NXJ4_9FIRM</name>
<accession>A6NXJ4</accession>
<dbReference type="Proteomes" id="UP000003639">
    <property type="component" value="Unassembled WGS sequence"/>
</dbReference>
<evidence type="ECO:0000313" key="2">
    <source>
        <dbReference type="Proteomes" id="UP000003639"/>
    </source>
</evidence>
<evidence type="ECO:0000313" key="1">
    <source>
        <dbReference type="EMBL" id="EDM99015.1"/>
    </source>
</evidence>
<keyword evidence="2" id="KW-1185">Reference proteome</keyword>
<organism evidence="1 2">
    <name type="scientific">Pseudoflavonifractor capillosus ATCC 29799</name>
    <dbReference type="NCBI Taxonomy" id="411467"/>
    <lineage>
        <taxon>Bacteria</taxon>
        <taxon>Bacillati</taxon>
        <taxon>Bacillota</taxon>
        <taxon>Clostridia</taxon>
        <taxon>Eubacteriales</taxon>
        <taxon>Oscillospiraceae</taxon>
        <taxon>Pseudoflavonifractor</taxon>
    </lineage>
</organism>
<dbReference type="EMBL" id="AAXG02000028">
    <property type="protein sequence ID" value="EDM99015.1"/>
    <property type="molecule type" value="Genomic_DNA"/>
</dbReference>
<proteinExistence type="predicted"/>
<sequence length="47" mass="5597">MPPFHKKAEKTVLFPKLRFYGRYSAEKIRFPYYFLSCNFDSAVSDSI</sequence>
<protein>
    <submittedName>
        <fullName evidence="1">Uncharacterized protein</fullName>
    </submittedName>
</protein>
<reference evidence="1 2" key="2">
    <citation type="submission" date="2007-06" db="EMBL/GenBank/DDBJ databases">
        <title>Draft genome sequence of Pseudoflavonifractor capillosus ATCC 29799.</title>
        <authorList>
            <person name="Sudarsanam P."/>
            <person name="Ley R."/>
            <person name="Guruge J."/>
            <person name="Turnbaugh P.J."/>
            <person name="Mahowald M."/>
            <person name="Liep D."/>
            <person name="Gordon J."/>
        </authorList>
    </citation>
    <scope>NUCLEOTIDE SEQUENCE [LARGE SCALE GENOMIC DNA]</scope>
    <source>
        <strain evidence="1 2">ATCC 29799</strain>
    </source>
</reference>